<evidence type="ECO:0000313" key="2">
    <source>
        <dbReference type="EMBL" id="QJA60950.1"/>
    </source>
</evidence>
<proteinExistence type="predicted"/>
<reference evidence="1" key="1">
    <citation type="submission" date="2020-03" db="EMBL/GenBank/DDBJ databases">
        <title>The deep terrestrial virosphere.</title>
        <authorList>
            <person name="Holmfeldt K."/>
            <person name="Nilsson E."/>
            <person name="Simone D."/>
            <person name="Lopez-Fernandez M."/>
            <person name="Wu X."/>
            <person name="de Brujin I."/>
            <person name="Lundin D."/>
            <person name="Andersson A."/>
            <person name="Bertilsson S."/>
            <person name="Dopson M."/>
        </authorList>
    </citation>
    <scope>NUCLEOTIDE SEQUENCE</scope>
    <source>
        <strain evidence="3">MM415A03392</strain>
        <strain evidence="2">MM415B01016</strain>
        <strain evidence="1">TM448A00494</strain>
    </source>
</reference>
<dbReference type="EMBL" id="MT141426">
    <property type="protein sequence ID" value="QJA60950.1"/>
    <property type="molecule type" value="Genomic_DNA"/>
</dbReference>
<accession>A0A6H1ZGJ1</accession>
<name>A0A6H1ZGJ1_9ZZZZ</name>
<evidence type="ECO:0000313" key="1">
    <source>
        <dbReference type="EMBL" id="QJA46674.1"/>
    </source>
</evidence>
<evidence type="ECO:0000313" key="3">
    <source>
        <dbReference type="EMBL" id="QJA71072.1"/>
    </source>
</evidence>
<organism evidence="1">
    <name type="scientific">viral metagenome</name>
    <dbReference type="NCBI Taxonomy" id="1070528"/>
    <lineage>
        <taxon>unclassified sequences</taxon>
        <taxon>metagenomes</taxon>
        <taxon>organismal metagenomes</taxon>
    </lineage>
</organism>
<dbReference type="AlphaFoldDB" id="A0A6H1ZGJ1"/>
<sequence length="82" mass="8940">MTIRTRLNRLESQATGSPLKALTDEQLRLAISELTTSLERDTGLSSVELAEKMAKGETTFDLDLAEVAQLVAVLINPTTRPV</sequence>
<dbReference type="EMBL" id="MT141844">
    <property type="protein sequence ID" value="QJA71072.1"/>
    <property type="molecule type" value="Genomic_DNA"/>
</dbReference>
<dbReference type="EMBL" id="MT144018">
    <property type="protein sequence ID" value="QJA46674.1"/>
    <property type="molecule type" value="Genomic_DNA"/>
</dbReference>
<gene>
    <name evidence="3" type="ORF">MM415A03392_0005</name>
    <name evidence="2" type="ORF">MM415B01016_0019</name>
    <name evidence="1" type="ORF">TM448A00494_0021</name>
</gene>
<protein>
    <submittedName>
        <fullName evidence="1">Uncharacterized protein</fullName>
    </submittedName>
</protein>